<sequence length="43" mass="5078">MKFKITEHPIQLLILGVALIVTVVLIWKWAVWMDNQFAKKNKL</sequence>
<name>A0A1G8GUP4_ANEMI</name>
<proteinExistence type="predicted"/>
<protein>
    <submittedName>
        <fullName evidence="2">Uncharacterized protein</fullName>
    </submittedName>
</protein>
<evidence type="ECO:0000256" key="1">
    <source>
        <dbReference type="SAM" id="Phobius"/>
    </source>
</evidence>
<reference evidence="2 3" key="1">
    <citation type="submission" date="2016-10" db="EMBL/GenBank/DDBJ databases">
        <authorList>
            <person name="de Groot N.N."/>
        </authorList>
    </citation>
    <scope>NUCLEOTIDE SEQUENCE [LARGE SCALE GENOMIC DNA]</scope>
    <source>
        <strain evidence="2 3">DSM 2895</strain>
    </source>
</reference>
<organism evidence="2 3">
    <name type="scientific">Aneurinibacillus migulanus</name>
    <name type="common">Bacillus migulanus</name>
    <dbReference type="NCBI Taxonomy" id="47500"/>
    <lineage>
        <taxon>Bacteria</taxon>
        <taxon>Bacillati</taxon>
        <taxon>Bacillota</taxon>
        <taxon>Bacilli</taxon>
        <taxon>Bacillales</taxon>
        <taxon>Paenibacillaceae</taxon>
        <taxon>Aneurinibacillus group</taxon>
        <taxon>Aneurinibacillus</taxon>
    </lineage>
</organism>
<accession>A0A1G8GUP4</accession>
<dbReference type="AlphaFoldDB" id="A0A1G8GUP4"/>
<feature type="transmembrane region" description="Helical" evidence="1">
    <location>
        <begin position="12"/>
        <end position="30"/>
    </location>
</feature>
<keyword evidence="1" id="KW-0472">Membrane</keyword>
<dbReference type="Proteomes" id="UP000182836">
    <property type="component" value="Unassembled WGS sequence"/>
</dbReference>
<keyword evidence="1" id="KW-0812">Transmembrane</keyword>
<dbReference type="GeneID" id="87589771"/>
<evidence type="ECO:0000313" key="3">
    <source>
        <dbReference type="Proteomes" id="UP000182836"/>
    </source>
</evidence>
<gene>
    <name evidence="2" type="ORF">SAMN04487909_101120</name>
</gene>
<keyword evidence="1" id="KW-1133">Transmembrane helix</keyword>
<dbReference type="RefSeq" id="WP_255322195.1">
    <property type="nucleotide sequence ID" value="NZ_BJOA01000026.1"/>
</dbReference>
<evidence type="ECO:0000313" key="2">
    <source>
        <dbReference type="EMBL" id="SDH98128.1"/>
    </source>
</evidence>
<dbReference type="EMBL" id="FNED01000001">
    <property type="protein sequence ID" value="SDH98128.1"/>
    <property type="molecule type" value="Genomic_DNA"/>
</dbReference>